<dbReference type="InterPro" id="IPR019981">
    <property type="entry name" value="Ribosomal_uS11_bac-type"/>
</dbReference>
<dbReference type="NCBIfam" id="NF003698">
    <property type="entry name" value="PRK05309.1"/>
    <property type="match status" value="1"/>
</dbReference>
<dbReference type="PROSITE" id="PS00054">
    <property type="entry name" value="RIBOSOMAL_S11"/>
    <property type="match status" value="1"/>
</dbReference>
<gene>
    <name evidence="8" type="primary">rps11</name>
</gene>
<comment type="similarity">
    <text evidence="1 7">Belongs to the universal ribosomal protein uS11 family.</text>
</comment>
<dbReference type="PIRSF" id="PIRSF002131">
    <property type="entry name" value="Ribosomal_S11"/>
    <property type="match status" value="1"/>
</dbReference>
<keyword evidence="2" id="KW-0699">rRNA-binding</keyword>
<dbReference type="InterPro" id="IPR036967">
    <property type="entry name" value="Ribosomal_uS11_sf"/>
</dbReference>
<evidence type="ECO:0000256" key="7">
    <source>
        <dbReference type="RuleBase" id="RU003629"/>
    </source>
</evidence>
<evidence type="ECO:0000256" key="6">
    <source>
        <dbReference type="ARBA" id="ARBA00035260"/>
    </source>
</evidence>
<evidence type="ECO:0000256" key="5">
    <source>
        <dbReference type="ARBA" id="ARBA00023274"/>
    </source>
</evidence>
<geneLocation type="plastid" evidence="8"/>
<protein>
    <recommendedName>
        <fullName evidence="6">Small ribosomal subunit protein uS11c</fullName>
    </recommendedName>
</protein>
<evidence type="ECO:0000313" key="8">
    <source>
        <dbReference type="EMBL" id="APD80658.1"/>
    </source>
</evidence>
<dbReference type="InterPro" id="IPR001971">
    <property type="entry name" value="Ribosomal_uS11"/>
</dbReference>
<keyword evidence="3" id="KW-0694">RNA-binding</keyword>
<evidence type="ECO:0000256" key="1">
    <source>
        <dbReference type="ARBA" id="ARBA00006194"/>
    </source>
</evidence>
<dbReference type="GO" id="GO:0005840">
    <property type="term" value="C:ribosome"/>
    <property type="evidence" value="ECO:0007669"/>
    <property type="project" value="UniProtKB-KW"/>
</dbReference>
<keyword evidence="4 7" id="KW-0689">Ribosomal protein</keyword>
<dbReference type="SUPFAM" id="SSF53137">
    <property type="entry name" value="Translational machinery components"/>
    <property type="match status" value="1"/>
</dbReference>
<dbReference type="GO" id="GO:0019843">
    <property type="term" value="F:rRNA binding"/>
    <property type="evidence" value="ECO:0007669"/>
    <property type="project" value="UniProtKB-KW"/>
</dbReference>
<dbReference type="PANTHER" id="PTHR11759">
    <property type="entry name" value="40S RIBOSOMAL PROTEIN S14/30S RIBOSOMAL PROTEIN S11"/>
    <property type="match status" value="1"/>
</dbReference>
<evidence type="ECO:0000256" key="4">
    <source>
        <dbReference type="ARBA" id="ARBA00022980"/>
    </source>
</evidence>
<dbReference type="Pfam" id="PF00411">
    <property type="entry name" value="Ribosomal_S11"/>
    <property type="match status" value="1"/>
</dbReference>
<dbReference type="AlphaFoldDB" id="A0A1L2M5D0"/>
<name>A0A1L2M5D0_9CHLO</name>
<keyword evidence="8" id="KW-0934">Plastid</keyword>
<sequence length="130" mass="14090">MNKKTTIKSPKKNKKKILSANVYIQAGYHNTIVTITDTTGKVICWSSAGACGFKGKRKSSEFAAKKAAETAARNAKNFSVKQAQVFVKGPGSGRESAIRAIFAAGIKVSLIREKTSIPHNGCRPPKRRRV</sequence>
<evidence type="ECO:0000256" key="3">
    <source>
        <dbReference type="ARBA" id="ARBA00022884"/>
    </source>
</evidence>
<reference evidence="8" key="1">
    <citation type="submission" date="2016-09" db="EMBL/GenBank/DDBJ databases">
        <title>The plastid genome of Polytoma uvella is the largest known among non-photosynthetic algae and plants and reveals contrasting evolutionary paths to nonphotosynthetic life styles.</title>
        <authorList>
            <person name="Figueroa-Martinez F.J."/>
            <person name="Nedelcu A."/>
            <person name="Smith D.R."/>
            <person name="Reyes-Prieto A."/>
        </authorList>
    </citation>
    <scope>NUCLEOTIDE SEQUENCE</scope>
    <source>
        <strain evidence="8">UTEX 964</strain>
    </source>
</reference>
<dbReference type="HAMAP" id="MF_01310">
    <property type="entry name" value="Ribosomal_uS11"/>
    <property type="match status" value="1"/>
</dbReference>
<evidence type="ECO:0000256" key="2">
    <source>
        <dbReference type="ARBA" id="ARBA00022730"/>
    </source>
</evidence>
<dbReference type="GO" id="GO:1990904">
    <property type="term" value="C:ribonucleoprotein complex"/>
    <property type="evidence" value="ECO:0007669"/>
    <property type="project" value="UniProtKB-KW"/>
</dbReference>
<proteinExistence type="inferred from homology"/>
<dbReference type="Gene3D" id="3.30.420.80">
    <property type="entry name" value="Ribosomal protein S11"/>
    <property type="match status" value="1"/>
</dbReference>
<dbReference type="GO" id="GO:0003735">
    <property type="term" value="F:structural constituent of ribosome"/>
    <property type="evidence" value="ECO:0007669"/>
    <property type="project" value="InterPro"/>
</dbReference>
<dbReference type="GO" id="GO:0006412">
    <property type="term" value="P:translation"/>
    <property type="evidence" value="ECO:0007669"/>
    <property type="project" value="InterPro"/>
</dbReference>
<accession>A0A1L2M5D0</accession>
<keyword evidence="5 7" id="KW-0687">Ribonucleoprotein</keyword>
<dbReference type="InterPro" id="IPR018102">
    <property type="entry name" value="Ribosomal_uS11_CS"/>
</dbReference>
<dbReference type="FunFam" id="3.30.420.80:FF:000010">
    <property type="entry name" value="30S ribosomal protein S11"/>
    <property type="match status" value="1"/>
</dbReference>
<dbReference type="NCBIfam" id="TIGR03632">
    <property type="entry name" value="uS11_bact"/>
    <property type="match status" value="1"/>
</dbReference>
<organism evidence="8">
    <name type="scientific">Polytoma uvella</name>
    <dbReference type="NCBI Taxonomy" id="40532"/>
    <lineage>
        <taxon>Eukaryota</taxon>
        <taxon>Viridiplantae</taxon>
        <taxon>Chlorophyta</taxon>
        <taxon>core chlorophytes</taxon>
        <taxon>Chlorophyceae</taxon>
        <taxon>CS clade</taxon>
        <taxon>Chlamydomonadales</taxon>
        <taxon>Chlamydomonadaceae</taxon>
        <taxon>Polytoma</taxon>
    </lineage>
</organism>
<dbReference type="EMBL" id="KX828177">
    <property type="protein sequence ID" value="APD80658.1"/>
    <property type="molecule type" value="Genomic_DNA"/>
</dbReference>